<evidence type="ECO:0000313" key="1">
    <source>
        <dbReference type="EMBL" id="KAJ8887163.1"/>
    </source>
</evidence>
<comment type="caution">
    <text evidence="1">The sequence shown here is derived from an EMBL/GenBank/DDBJ whole genome shotgun (WGS) entry which is preliminary data.</text>
</comment>
<accession>A0ABQ9HRZ8</accession>
<dbReference type="Proteomes" id="UP001159363">
    <property type="component" value="Chromosome X"/>
</dbReference>
<dbReference type="EMBL" id="JARBHB010000004">
    <property type="protein sequence ID" value="KAJ8887163.1"/>
    <property type="molecule type" value="Genomic_DNA"/>
</dbReference>
<dbReference type="PANTHER" id="PTHR47272">
    <property type="entry name" value="DDE_TNP_1_7 DOMAIN-CONTAINING PROTEIN"/>
    <property type="match status" value="1"/>
</dbReference>
<name>A0ABQ9HRZ8_9NEOP</name>
<organism evidence="1 2">
    <name type="scientific">Dryococelus australis</name>
    <dbReference type="NCBI Taxonomy" id="614101"/>
    <lineage>
        <taxon>Eukaryota</taxon>
        <taxon>Metazoa</taxon>
        <taxon>Ecdysozoa</taxon>
        <taxon>Arthropoda</taxon>
        <taxon>Hexapoda</taxon>
        <taxon>Insecta</taxon>
        <taxon>Pterygota</taxon>
        <taxon>Neoptera</taxon>
        <taxon>Polyneoptera</taxon>
        <taxon>Phasmatodea</taxon>
        <taxon>Verophasmatodea</taxon>
        <taxon>Anareolatae</taxon>
        <taxon>Phasmatidae</taxon>
        <taxon>Eurycanthinae</taxon>
        <taxon>Dryococelus</taxon>
    </lineage>
</organism>
<dbReference type="PANTHER" id="PTHR47272:SF1">
    <property type="entry name" value="PIGGYBAC TRANSPOSABLE ELEMENT-DERIVED PROTEIN 3-LIKE"/>
    <property type="match status" value="1"/>
</dbReference>
<gene>
    <name evidence="1" type="ORF">PR048_013378</name>
</gene>
<proteinExistence type="predicted"/>
<keyword evidence="2" id="KW-1185">Reference proteome</keyword>
<evidence type="ECO:0000313" key="2">
    <source>
        <dbReference type="Proteomes" id="UP001159363"/>
    </source>
</evidence>
<sequence length="117" mass="13389">MLGFYIEELRLLKATADFCMEIAHCICCSVSNSVRNGRPSNDLEVQIQAKKSRGPTAHMPPRDVRQNQVGHFPSHLDVRQRCKMPGCKGFSWVQCDKCAVALYFHKGKNCYKMFHLQ</sequence>
<protein>
    <submittedName>
        <fullName evidence="1">Uncharacterized protein</fullName>
    </submittedName>
</protein>
<reference evidence="1 2" key="1">
    <citation type="submission" date="2023-02" db="EMBL/GenBank/DDBJ databases">
        <title>LHISI_Scaffold_Assembly.</title>
        <authorList>
            <person name="Stuart O.P."/>
            <person name="Cleave R."/>
            <person name="Magrath M.J.L."/>
            <person name="Mikheyev A.S."/>
        </authorList>
    </citation>
    <scope>NUCLEOTIDE SEQUENCE [LARGE SCALE GENOMIC DNA]</scope>
    <source>
        <strain evidence="1">Daus_M_001</strain>
        <tissue evidence="1">Leg muscle</tissue>
    </source>
</reference>